<sequence>MTKVTHPKLASFVLARRLYHIRCWNESKLLVDRRSKFQGRCCRITNVGDVMLVLNELLKHNKTVAKASHQHIYAWRTADVTADVIPKSLKDKTKRTQSTTELAIKNLNQGCADCGEAGAGSVLLRALERSQIVNVLLIVTRWYGGTPLGPKRFRNISSVAVESLKKGGFINSASI</sequence>
<dbReference type="OrthoDB" id="69641at2759"/>
<dbReference type="AlphaFoldDB" id="A0A0X8HRI0"/>
<dbReference type="InterPro" id="IPR036956">
    <property type="entry name" value="Impact_N_sf"/>
</dbReference>
<proteinExistence type="inferred from homology"/>
<dbReference type="SUPFAM" id="SSF54211">
    <property type="entry name" value="Ribosomal protein S5 domain 2-like"/>
    <property type="match status" value="1"/>
</dbReference>
<dbReference type="Proteomes" id="UP000243052">
    <property type="component" value="Chromosome iii"/>
</dbReference>
<dbReference type="PANTHER" id="PTHR16301">
    <property type="entry name" value="IMPACT-RELATED"/>
    <property type="match status" value="1"/>
</dbReference>
<feature type="domain" description="Impact N-terminal" evidence="2">
    <location>
        <begin position="33"/>
        <end position="163"/>
    </location>
</feature>
<dbReference type="InterPro" id="IPR020569">
    <property type="entry name" value="UPF0029_Impact_CS"/>
</dbReference>
<dbReference type="InterPro" id="IPR023582">
    <property type="entry name" value="Impact"/>
</dbReference>
<dbReference type="STRING" id="45286.A0A0X8HRI0"/>
<evidence type="ECO:0000313" key="4">
    <source>
        <dbReference type="Proteomes" id="UP000243052"/>
    </source>
</evidence>
<dbReference type="PANTHER" id="PTHR16301:SF17">
    <property type="entry name" value="IMPACT FAMILY MEMBER YDL177C"/>
    <property type="match status" value="1"/>
</dbReference>
<evidence type="ECO:0000313" key="3">
    <source>
        <dbReference type="EMBL" id="AMD20104.1"/>
    </source>
</evidence>
<dbReference type="PROSITE" id="PS00910">
    <property type="entry name" value="UPF0029"/>
    <property type="match status" value="1"/>
</dbReference>
<reference evidence="3 4" key="1">
    <citation type="submission" date="2016-01" db="EMBL/GenBank/DDBJ databases">
        <title>Genome sequence of the yeast Holleya sinecauda.</title>
        <authorList>
            <person name="Dietrich F.S."/>
        </authorList>
    </citation>
    <scope>NUCLEOTIDE SEQUENCE [LARGE SCALE GENOMIC DNA]</scope>
    <source>
        <strain evidence="3 4">ATCC 58844</strain>
    </source>
</reference>
<organism evidence="3 4">
    <name type="scientific">Eremothecium sinecaudum</name>
    <dbReference type="NCBI Taxonomy" id="45286"/>
    <lineage>
        <taxon>Eukaryota</taxon>
        <taxon>Fungi</taxon>
        <taxon>Dikarya</taxon>
        <taxon>Ascomycota</taxon>
        <taxon>Saccharomycotina</taxon>
        <taxon>Saccharomycetes</taxon>
        <taxon>Saccharomycetales</taxon>
        <taxon>Saccharomycetaceae</taxon>
        <taxon>Eremothecium</taxon>
    </lineage>
</organism>
<keyword evidence="4" id="KW-1185">Reference proteome</keyword>
<dbReference type="GO" id="GO:0006446">
    <property type="term" value="P:regulation of translational initiation"/>
    <property type="evidence" value="ECO:0007669"/>
    <property type="project" value="TreeGrafter"/>
</dbReference>
<gene>
    <name evidence="3" type="ORF">AW171_hschr31974</name>
</gene>
<evidence type="ECO:0000259" key="2">
    <source>
        <dbReference type="Pfam" id="PF01205"/>
    </source>
</evidence>
<dbReference type="GO" id="GO:0140469">
    <property type="term" value="P:GCN2-mediated signaling"/>
    <property type="evidence" value="ECO:0007669"/>
    <property type="project" value="TreeGrafter"/>
</dbReference>
<dbReference type="RefSeq" id="XP_017987100.1">
    <property type="nucleotide sequence ID" value="XM_018131012.1"/>
</dbReference>
<dbReference type="Gene3D" id="3.30.230.30">
    <property type="entry name" value="Impact, N-terminal domain"/>
    <property type="match status" value="1"/>
</dbReference>
<protein>
    <submittedName>
        <fullName evidence="3">HCL047Cp</fullName>
    </submittedName>
</protein>
<dbReference type="Pfam" id="PF01205">
    <property type="entry name" value="Impact_N"/>
    <property type="match status" value="1"/>
</dbReference>
<comment type="similarity">
    <text evidence="1">Belongs to the IMPACT family.</text>
</comment>
<accession>A0A0X8HRI0</accession>
<evidence type="ECO:0000256" key="1">
    <source>
        <dbReference type="ARBA" id="ARBA00007665"/>
    </source>
</evidence>
<dbReference type="EMBL" id="CP014243">
    <property type="protein sequence ID" value="AMD20104.1"/>
    <property type="molecule type" value="Genomic_DNA"/>
</dbReference>
<dbReference type="InterPro" id="IPR020568">
    <property type="entry name" value="Ribosomal_Su5_D2-typ_SF"/>
</dbReference>
<dbReference type="GeneID" id="28723337"/>
<dbReference type="GO" id="GO:0005737">
    <property type="term" value="C:cytoplasm"/>
    <property type="evidence" value="ECO:0007669"/>
    <property type="project" value="TreeGrafter"/>
</dbReference>
<name>A0A0X8HRI0_9SACH</name>
<dbReference type="InterPro" id="IPR001498">
    <property type="entry name" value="Impact_N"/>
</dbReference>